<dbReference type="EMBL" id="FNYH01000013">
    <property type="protein sequence ID" value="SEI85890.1"/>
    <property type="molecule type" value="Genomic_DNA"/>
</dbReference>
<accession>A0A1H6UCG7</accession>
<dbReference type="OrthoDB" id="9812140at2"/>
<name>A0A1H6UCG7_9GAMM</name>
<gene>
    <name evidence="1" type="ORF">SAMN05421831_11347</name>
</gene>
<dbReference type="PANTHER" id="PTHR42935:SF1">
    <property type="entry name" value="SLR0930 PROTEIN"/>
    <property type="match status" value="1"/>
</dbReference>
<protein>
    <submittedName>
        <fullName evidence="1">Uncharacterized protein</fullName>
    </submittedName>
</protein>
<dbReference type="STRING" id="64971.SAMN05421831_11347"/>
<dbReference type="AlphaFoldDB" id="A0A1H6UCG7"/>
<keyword evidence="2" id="KW-1185">Reference proteome</keyword>
<dbReference type="SUPFAM" id="SSF52540">
    <property type="entry name" value="P-loop containing nucleoside triphosphate hydrolases"/>
    <property type="match status" value="1"/>
</dbReference>
<evidence type="ECO:0000313" key="2">
    <source>
        <dbReference type="Proteomes" id="UP000242999"/>
    </source>
</evidence>
<organism evidence="1 2">
    <name type="scientific">Allopseudospirillum japonicum</name>
    <dbReference type="NCBI Taxonomy" id="64971"/>
    <lineage>
        <taxon>Bacteria</taxon>
        <taxon>Pseudomonadati</taxon>
        <taxon>Pseudomonadota</taxon>
        <taxon>Gammaproteobacteria</taxon>
        <taxon>Oceanospirillales</taxon>
        <taxon>Oceanospirillaceae</taxon>
        <taxon>Allopseudospirillum</taxon>
    </lineage>
</organism>
<dbReference type="Proteomes" id="UP000242999">
    <property type="component" value="Unassembled WGS sequence"/>
</dbReference>
<evidence type="ECO:0000313" key="1">
    <source>
        <dbReference type="EMBL" id="SEI85890.1"/>
    </source>
</evidence>
<sequence length="317" mass="36273">MGKKHHTKDKKKISKPRLKFAWAQRCERLLQVLEARWLPQTPQAIDWHTTWAATWDAQAGQLVRLMPATDAPGFDLHDLIGIDHAKARVEQNTRQFLAGLPANNVLLWGSRGTGKSSLIRALLYTFAAQGLRVLQVEKEQLADLHQMLAQLPSTPWRFIIYTDDLSFEQGDLAYKPLKSLLDGSLSGHYEQVLLYATSNRRHLVPEHMQDNQASKVIEGELHYADAIEEKIALSDRFGLWISFYPFSQETYLAAAQHWLQKLALQYQVSIPWDQEARTQALRFAQLKGHRSGRTAWQFARHYLGQQALGQQALEQTT</sequence>
<reference evidence="2" key="1">
    <citation type="submission" date="2016-10" db="EMBL/GenBank/DDBJ databases">
        <authorList>
            <person name="Varghese N."/>
            <person name="Submissions S."/>
        </authorList>
    </citation>
    <scope>NUCLEOTIDE SEQUENCE [LARGE SCALE GENOMIC DNA]</scope>
    <source>
        <strain evidence="2">DSM 7165</strain>
    </source>
</reference>
<dbReference type="InterPro" id="IPR027417">
    <property type="entry name" value="P-loop_NTPase"/>
</dbReference>
<dbReference type="Pfam" id="PF05673">
    <property type="entry name" value="DUF815"/>
    <property type="match status" value="1"/>
</dbReference>
<dbReference type="RefSeq" id="WP_093311767.1">
    <property type="nucleotide sequence ID" value="NZ_FNYH01000013.1"/>
</dbReference>
<dbReference type="Gene3D" id="3.40.50.300">
    <property type="entry name" value="P-loop containing nucleotide triphosphate hydrolases"/>
    <property type="match status" value="1"/>
</dbReference>
<dbReference type="InterPro" id="IPR008533">
    <property type="entry name" value="DUF815"/>
</dbReference>
<dbReference type="PANTHER" id="PTHR42935">
    <property type="entry name" value="SLR0930 PROTEIN"/>
    <property type="match status" value="1"/>
</dbReference>
<proteinExistence type="predicted"/>